<dbReference type="Pfam" id="PF01433">
    <property type="entry name" value="Peptidase_M1"/>
    <property type="match status" value="1"/>
</dbReference>
<sequence length="1215" mass="139034">MFGTIFTFEIKRWFKNPAFYIYSGIFFLLSLFIMASSLGVFDSFKTTTSSNAISNSPIALNGILNGLSVFIYFLLPSVIGASVYRDFKYNMHSILFSYPFSKRDYLLGKFFSSFLVVVIITLFVGLGAFLACFLPFVNEDLLGPHRFMAYAQSYLLFIIPNLFFYGVIIFSVVTITRNVSVGFITVIVLLFVQSIVDNLTQEADNKYLVALFDPFGADALGYYTKYWTMYEKNNYLLPFEGVIIYNRLLWFGVSILILGLMYRSFSFSQTALTLGKSKSNERVVKNNFGGIVKINLPKVAFDFSFIQNLKTTWSLSNLDFKFIVKNWIFISILIVGLLFILISATTVGSIFGTETYPVTWQMLLIPGSTFGLFINLVTFLFAGILIHRGTTTRMNHLIDVTPTPNWVLLGSKFIALIKMQIVLLFVIMIAGILYQTYSGFYDFELGHYLKELFGLKLIHYLVWALLAVFIQTLFKNYLLGFFVLLLLSIGLAFLPAIGVEQDIFIFNSDPGFEYSDMNGYGHGLANYFMYKIYWFSLGIVLFCLALLFYTRGIGQSAKARFSEAKRRLNPKIGIPALLGLISFFAIGSTIYYQDNIVNDSKSGNEIEKEMVEWEKKYKKYENKPQPRITAIKVDVDLYPEERNFVAKGTYTLKNKTKATINDIYINHSGETEVSFNVTTKTISKDTLYNFDIYRLEKPLQAGDSIQMKFIKKNKPNTLFADNSPVIYNGTFINNSMFPSIGYSDQGEIIDNEVRKKYGLKPKEGMAMATDSIARRNTYISNDADWVTFETTVSTAGDQTAIAPGYLTKKWTKDGRNYFHYKMDRPMLNFYAFNSGKYEVKKEKWNNVNIEIYYHKGHDYNVDRMISAIKKSLDYYTENFSPYQHKQVRIIEFPRTGGGFAQSFANTIPFSEAIGFIAAVDDENQDAVDFPFSVTSHEVAHQWWAHQVIGANVQGATLMSESLSEYSSLKVLEHTYGKQQMRKFLKDALDSYLQGRTSEQRKEQPLMFNENQQYIHYNKGSLVLYALSDFIGEKTMNNALKSYINKVAFQEAPYTNSIEFVNELKAATPDSLQYVINDMFETITLYDNRVEKATSKKLPNGKYEVKINFEVAKYKANDKGKRIFKDAKGKTLTYKKKGDKYAVESYPLNDYVEIGVFGEQTIKNKKTDKELYLKKVKINKIDNSITVIVKEKPTEVGVDPYNKLIDTQSDDNRIKI</sequence>
<feature type="transmembrane region" description="Helical" evidence="1">
    <location>
        <begin position="477"/>
        <end position="497"/>
    </location>
</feature>
<protein>
    <submittedName>
        <fullName evidence="3">M1 family aminopeptidase</fullName>
    </submittedName>
</protein>
<accession>A0ABU9N1Y9</accession>
<feature type="transmembrane region" description="Helical" evidence="1">
    <location>
        <begin position="154"/>
        <end position="175"/>
    </location>
</feature>
<keyword evidence="3" id="KW-0645">Protease</keyword>
<feature type="transmembrane region" description="Helical" evidence="1">
    <location>
        <begin position="20"/>
        <end position="41"/>
    </location>
</feature>
<reference evidence="3 4" key="1">
    <citation type="submission" date="2024-03" db="EMBL/GenBank/DDBJ databases">
        <title>Two novel species of the genus Flavobacterium exhibiting potentially degradation of complex polysaccharides.</title>
        <authorList>
            <person name="Lian X."/>
        </authorList>
    </citation>
    <scope>NUCLEOTIDE SEQUENCE [LARGE SCALE GENOMIC DNA]</scope>
    <source>
        <strain evidence="4">j3</strain>
    </source>
</reference>
<dbReference type="Gene3D" id="1.10.390.10">
    <property type="entry name" value="Neutral Protease Domain 2"/>
    <property type="match status" value="1"/>
</dbReference>
<keyword evidence="1" id="KW-0472">Membrane</keyword>
<keyword evidence="3" id="KW-0031">Aminopeptidase</keyword>
<dbReference type="EMBL" id="JBCGDO010000002">
    <property type="protein sequence ID" value="MEM0541630.1"/>
    <property type="molecule type" value="Genomic_DNA"/>
</dbReference>
<feature type="transmembrane region" description="Helical" evidence="1">
    <location>
        <begin position="181"/>
        <end position="200"/>
    </location>
</feature>
<evidence type="ECO:0000259" key="2">
    <source>
        <dbReference type="Pfam" id="PF01433"/>
    </source>
</evidence>
<organism evidence="3 4">
    <name type="scientific">Flavobacterium aureirubrum</name>
    <dbReference type="NCBI Taxonomy" id="3133147"/>
    <lineage>
        <taxon>Bacteria</taxon>
        <taxon>Pseudomonadati</taxon>
        <taxon>Bacteroidota</taxon>
        <taxon>Flavobacteriia</taxon>
        <taxon>Flavobacteriales</taxon>
        <taxon>Flavobacteriaceae</taxon>
        <taxon>Flavobacterium</taxon>
    </lineage>
</organism>
<proteinExistence type="predicted"/>
<comment type="caution">
    <text evidence="3">The sequence shown here is derived from an EMBL/GenBank/DDBJ whole genome shotgun (WGS) entry which is preliminary data.</text>
</comment>
<dbReference type="InterPro" id="IPR027268">
    <property type="entry name" value="Peptidase_M4/M1_CTD_sf"/>
</dbReference>
<feature type="transmembrane region" description="Helical" evidence="1">
    <location>
        <begin position="62"/>
        <end position="84"/>
    </location>
</feature>
<gene>
    <name evidence="3" type="ORF">WFZ85_03300</name>
</gene>
<feature type="transmembrane region" description="Helical" evidence="1">
    <location>
        <begin position="110"/>
        <end position="134"/>
    </location>
</feature>
<keyword evidence="1" id="KW-1133">Transmembrane helix</keyword>
<feature type="transmembrane region" description="Helical" evidence="1">
    <location>
        <begin position="532"/>
        <end position="551"/>
    </location>
</feature>
<feature type="transmembrane region" description="Helical" evidence="1">
    <location>
        <begin position="244"/>
        <end position="262"/>
    </location>
</feature>
<keyword evidence="1" id="KW-0812">Transmembrane</keyword>
<dbReference type="SUPFAM" id="SSF55486">
    <property type="entry name" value="Metalloproteases ('zincins'), catalytic domain"/>
    <property type="match status" value="1"/>
</dbReference>
<evidence type="ECO:0000313" key="4">
    <source>
        <dbReference type="Proteomes" id="UP001460072"/>
    </source>
</evidence>
<dbReference type="InterPro" id="IPR014782">
    <property type="entry name" value="Peptidase_M1_dom"/>
</dbReference>
<feature type="transmembrane region" description="Helical" evidence="1">
    <location>
        <begin position="452"/>
        <end position="470"/>
    </location>
</feature>
<dbReference type="RefSeq" id="WP_342694858.1">
    <property type="nucleotide sequence ID" value="NZ_JBCGDO010000002.1"/>
</dbReference>
<dbReference type="GO" id="GO:0004177">
    <property type="term" value="F:aminopeptidase activity"/>
    <property type="evidence" value="ECO:0007669"/>
    <property type="project" value="UniProtKB-KW"/>
</dbReference>
<name>A0ABU9N1Y9_9FLAO</name>
<evidence type="ECO:0000256" key="1">
    <source>
        <dbReference type="SAM" id="Phobius"/>
    </source>
</evidence>
<feature type="transmembrane region" description="Helical" evidence="1">
    <location>
        <begin position="363"/>
        <end position="386"/>
    </location>
</feature>
<feature type="domain" description="Peptidase M1 membrane alanine aminopeptidase" evidence="2">
    <location>
        <begin position="869"/>
        <end position="1071"/>
    </location>
</feature>
<dbReference type="Proteomes" id="UP001460072">
    <property type="component" value="Unassembled WGS sequence"/>
</dbReference>
<feature type="transmembrane region" description="Helical" evidence="1">
    <location>
        <begin position="572"/>
        <end position="592"/>
    </location>
</feature>
<keyword evidence="3" id="KW-0378">Hydrolase</keyword>
<feature type="transmembrane region" description="Helical" evidence="1">
    <location>
        <begin position="327"/>
        <end position="351"/>
    </location>
</feature>
<evidence type="ECO:0000313" key="3">
    <source>
        <dbReference type="EMBL" id="MEM0541630.1"/>
    </source>
</evidence>
<feature type="transmembrane region" description="Helical" evidence="1">
    <location>
        <begin position="421"/>
        <end position="440"/>
    </location>
</feature>
<keyword evidence="4" id="KW-1185">Reference proteome</keyword>